<dbReference type="InterPro" id="IPR001394">
    <property type="entry name" value="Peptidase_C19_UCH"/>
</dbReference>
<reference evidence="8" key="2">
    <citation type="journal article" date="2020" name="Nat. Commun.">
        <title>Large-scale genome sequencing of mycorrhizal fungi provides insights into the early evolution of symbiotic traits.</title>
        <authorList>
            <person name="Miyauchi S."/>
            <person name="Kiss E."/>
            <person name="Kuo A."/>
            <person name="Drula E."/>
            <person name="Kohler A."/>
            <person name="Sanchez-Garcia M."/>
            <person name="Morin E."/>
            <person name="Andreopoulos B."/>
            <person name="Barry K.W."/>
            <person name="Bonito G."/>
            <person name="Buee M."/>
            <person name="Carver A."/>
            <person name="Chen C."/>
            <person name="Cichocki N."/>
            <person name="Clum A."/>
            <person name="Culley D."/>
            <person name="Crous P.W."/>
            <person name="Fauchery L."/>
            <person name="Girlanda M."/>
            <person name="Hayes R.D."/>
            <person name="Keri Z."/>
            <person name="LaButti K."/>
            <person name="Lipzen A."/>
            <person name="Lombard V."/>
            <person name="Magnuson J."/>
            <person name="Maillard F."/>
            <person name="Murat C."/>
            <person name="Nolan M."/>
            <person name="Ohm R.A."/>
            <person name="Pangilinan J."/>
            <person name="Pereira M.F."/>
            <person name="Perotto S."/>
            <person name="Peter M."/>
            <person name="Pfister S."/>
            <person name="Riley R."/>
            <person name="Sitrit Y."/>
            <person name="Stielow J.B."/>
            <person name="Szollosi G."/>
            <person name="Zifcakova L."/>
            <person name="Stursova M."/>
            <person name="Spatafora J.W."/>
            <person name="Tedersoo L."/>
            <person name="Vaario L.M."/>
            <person name="Yamada A."/>
            <person name="Yan M."/>
            <person name="Wang P."/>
            <person name="Xu J."/>
            <person name="Bruns T."/>
            <person name="Baldrian P."/>
            <person name="Vilgalys R."/>
            <person name="Dunand C."/>
            <person name="Henrissat B."/>
            <person name="Grigoriev I.V."/>
            <person name="Hibbett D."/>
            <person name="Nagy L.G."/>
            <person name="Martin F.M."/>
        </authorList>
    </citation>
    <scope>NUCLEOTIDE SEQUENCE</scope>
    <source>
        <strain evidence="8">Prilba</strain>
    </source>
</reference>
<evidence type="ECO:0000313" key="8">
    <source>
        <dbReference type="EMBL" id="KAF8475250.1"/>
    </source>
</evidence>
<dbReference type="EC" id="3.4.19.12" evidence="2"/>
<keyword evidence="4" id="KW-0833">Ubl conjugation pathway</keyword>
<evidence type="ECO:0000256" key="2">
    <source>
        <dbReference type="ARBA" id="ARBA00012759"/>
    </source>
</evidence>
<sequence length="475" mass="52075">MQRDIVVPRVEPDILSIGSMPTPSTPPVLNESLKSCDADAASTSNPLLLASSISIPASPPPSSVPPLPNAEFLALLSSTTPSLSTRNATVPHLRARGLVNTGSMCFANAVLQLLVHSPPLWDLFRELGDLKGPHRAGAPETSDCAIPLVDATLSFFEEFPPQQVAGKPKEDEDATKEYNAVDSFKPMYMYNAMKEKRQFKTFLEGQQQDAEEFFRLYLDALDEELLALLASISGHKSATTAPGVEEREVSQSSQTEVGKRGFTAESVESPLMRIFGGKFRSTVRAPNQPDTVNIEDWRSLQLDIQHDSVHAIEDALGRMSHLQPVELGPSGISDASQQVLIEVLPPVLVLHLKRFLYDVAAGGVVKISKHVQFAPDLEIPLEIMAPIAGKFAEPVRYKLYGVLYHHSKSAGSGHYTVDVLHPNGDSDNGEAWLHIDDEAVSRVRHEDLFGGSENEQVDDRCVYMLFYCQTVPTRT</sequence>
<dbReference type="SUPFAM" id="SSF54001">
    <property type="entry name" value="Cysteine proteinases"/>
    <property type="match status" value="1"/>
</dbReference>
<evidence type="ECO:0000256" key="1">
    <source>
        <dbReference type="ARBA" id="ARBA00000707"/>
    </source>
</evidence>
<reference evidence="8" key="1">
    <citation type="submission" date="2019-10" db="EMBL/GenBank/DDBJ databases">
        <authorList>
            <consortium name="DOE Joint Genome Institute"/>
            <person name="Kuo A."/>
            <person name="Miyauchi S."/>
            <person name="Kiss E."/>
            <person name="Drula E."/>
            <person name="Kohler A."/>
            <person name="Sanchez-Garcia M."/>
            <person name="Andreopoulos B."/>
            <person name="Barry K.W."/>
            <person name="Bonito G."/>
            <person name="Buee M."/>
            <person name="Carver A."/>
            <person name="Chen C."/>
            <person name="Cichocki N."/>
            <person name="Clum A."/>
            <person name="Culley D."/>
            <person name="Crous P.W."/>
            <person name="Fauchery L."/>
            <person name="Girlanda M."/>
            <person name="Hayes R."/>
            <person name="Keri Z."/>
            <person name="LaButti K."/>
            <person name="Lipzen A."/>
            <person name="Lombard V."/>
            <person name="Magnuson J."/>
            <person name="Maillard F."/>
            <person name="Morin E."/>
            <person name="Murat C."/>
            <person name="Nolan M."/>
            <person name="Ohm R."/>
            <person name="Pangilinan J."/>
            <person name="Pereira M."/>
            <person name="Perotto S."/>
            <person name="Peter M."/>
            <person name="Riley R."/>
            <person name="Sitrit Y."/>
            <person name="Stielow B."/>
            <person name="Szollosi G."/>
            <person name="Zifcakova L."/>
            <person name="Stursova M."/>
            <person name="Spatafora J.W."/>
            <person name="Tedersoo L."/>
            <person name="Vaario L.-M."/>
            <person name="Yamada A."/>
            <person name="Yan M."/>
            <person name="Wang P."/>
            <person name="Xu J."/>
            <person name="Bruns T."/>
            <person name="Baldrian P."/>
            <person name="Vilgalys R."/>
            <person name="Henrissat B."/>
            <person name="Grigoriev I.V."/>
            <person name="Hibbett D."/>
            <person name="Nagy L.G."/>
            <person name="Martin F.M."/>
        </authorList>
    </citation>
    <scope>NUCLEOTIDE SEQUENCE</scope>
    <source>
        <strain evidence="8">Prilba</strain>
    </source>
</reference>
<evidence type="ECO:0000256" key="4">
    <source>
        <dbReference type="ARBA" id="ARBA00022786"/>
    </source>
</evidence>
<dbReference type="InterPro" id="IPR050164">
    <property type="entry name" value="Peptidase_C19"/>
</dbReference>
<comment type="catalytic activity">
    <reaction evidence="1">
        <text>Thiol-dependent hydrolysis of ester, thioester, amide, peptide and isopeptide bonds formed by the C-terminal Gly of ubiquitin (a 76-residue protein attached to proteins as an intracellular targeting signal).</text>
        <dbReference type="EC" id="3.4.19.12"/>
    </reaction>
</comment>
<evidence type="ECO:0000256" key="5">
    <source>
        <dbReference type="ARBA" id="ARBA00022801"/>
    </source>
</evidence>
<dbReference type="Proteomes" id="UP000759537">
    <property type="component" value="Unassembled WGS sequence"/>
</dbReference>
<evidence type="ECO:0000259" key="7">
    <source>
        <dbReference type="PROSITE" id="PS50235"/>
    </source>
</evidence>
<dbReference type="PROSITE" id="PS00972">
    <property type="entry name" value="USP_1"/>
    <property type="match status" value="1"/>
</dbReference>
<dbReference type="GO" id="GO:0016579">
    <property type="term" value="P:protein deubiquitination"/>
    <property type="evidence" value="ECO:0007669"/>
    <property type="project" value="InterPro"/>
</dbReference>
<organism evidence="8 9">
    <name type="scientific">Russula ochroleuca</name>
    <dbReference type="NCBI Taxonomy" id="152965"/>
    <lineage>
        <taxon>Eukaryota</taxon>
        <taxon>Fungi</taxon>
        <taxon>Dikarya</taxon>
        <taxon>Basidiomycota</taxon>
        <taxon>Agaricomycotina</taxon>
        <taxon>Agaricomycetes</taxon>
        <taxon>Russulales</taxon>
        <taxon>Russulaceae</taxon>
        <taxon>Russula</taxon>
    </lineage>
</organism>
<dbReference type="EMBL" id="WHVB01000016">
    <property type="protein sequence ID" value="KAF8475250.1"/>
    <property type="molecule type" value="Genomic_DNA"/>
</dbReference>
<keyword evidence="5" id="KW-0378">Hydrolase</keyword>
<keyword evidence="9" id="KW-1185">Reference proteome</keyword>
<dbReference type="PANTHER" id="PTHR24006">
    <property type="entry name" value="UBIQUITIN CARBOXYL-TERMINAL HYDROLASE"/>
    <property type="match status" value="1"/>
</dbReference>
<comment type="caution">
    <text evidence="8">The sequence shown here is derived from an EMBL/GenBank/DDBJ whole genome shotgun (WGS) entry which is preliminary data.</text>
</comment>
<gene>
    <name evidence="8" type="ORF">DFH94DRAFT_672833</name>
</gene>
<dbReference type="AlphaFoldDB" id="A0A9P5K1S6"/>
<keyword evidence="3" id="KW-0645">Protease</keyword>
<evidence type="ECO:0000256" key="3">
    <source>
        <dbReference type="ARBA" id="ARBA00022670"/>
    </source>
</evidence>
<dbReference type="CDD" id="cd02257">
    <property type="entry name" value="Peptidase_C19"/>
    <property type="match status" value="1"/>
</dbReference>
<proteinExistence type="predicted"/>
<dbReference type="PANTHER" id="PTHR24006:SF687">
    <property type="entry name" value="UBIQUITIN CARBOXYL-TERMINAL HYDROLASE 10"/>
    <property type="match status" value="1"/>
</dbReference>
<dbReference type="PROSITE" id="PS50235">
    <property type="entry name" value="USP_3"/>
    <property type="match status" value="1"/>
</dbReference>
<dbReference type="GO" id="GO:0006508">
    <property type="term" value="P:proteolysis"/>
    <property type="evidence" value="ECO:0007669"/>
    <property type="project" value="UniProtKB-KW"/>
</dbReference>
<dbReference type="InterPro" id="IPR038765">
    <property type="entry name" value="Papain-like_cys_pep_sf"/>
</dbReference>
<dbReference type="Pfam" id="PF00443">
    <property type="entry name" value="UCH"/>
    <property type="match status" value="1"/>
</dbReference>
<dbReference type="InterPro" id="IPR018200">
    <property type="entry name" value="USP_CS"/>
</dbReference>
<dbReference type="OrthoDB" id="429671at2759"/>
<evidence type="ECO:0000313" key="9">
    <source>
        <dbReference type="Proteomes" id="UP000759537"/>
    </source>
</evidence>
<protein>
    <recommendedName>
        <fullName evidence="2">ubiquitinyl hydrolase 1</fullName>
        <ecNumber evidence="2">3.4.19.12</ecNumber>
    </recommendedName>
</protein>
<name>A0A9P5K1S6_9AGAM</name>
<dbReference type="GO" id="GO:0004843">
    <property type="term" value="F:cysteine-type deubiquitinase activity"/>
    <property type="evidence" value="ECO:0007669"/>
    <property type="project" value="UniProtKB-EC"/>
</dbReference>
<feature type="domain" description="USP" evidence="7">
    <location>
        <begin position="96"/>
        <end position="470"/>
    </location>
</feature>
<dbReference type="Gene3D" id="3.90.70.10">
    <property type="entry name" value="Cysteine proteinases"/>
    <property type="match status" value="1"/>
</dbReference>
<dbReference type="GO" id="GO:0005634">
    <property type="term" value="C:nucleus"/>
    <property type="evidence" value="ECO:0007669"/>
    <property type="project" value="TreeGrafter"/>
</dbReference>
<accession>A0A9P5K1S6</accession>
<evidence type="ECO:0000256" key="6">
    <source>
        <dbReference type="ARBA" id="ARBA00022807"/>
    </source>
</evidence>
<dbReference type="InterPro" id="IPR028889">
    <property type="entry name" value="USP"/>
</dbReference>
<dbReference type="GO" id="GO:0005829">
    <property type="term" value="C:cytosol"/>
    <property type="evidence" value="ECO:0007669"/>
    <property type="project" value="TreeGrafter"/>
</dbReference>
<keyword evidence="6" id="KW-0788">Thiol protease</keyword>